<protein>
    <submittedName>
        <fullName evidence="1">Uncharacterized protein</fullName>
    </submittedName>
</protein>
<organism evidence="1 2">
    <name type="scientific">Gossypium harknessii</name>
    <dbReference type="NCBI Taxonomy" id="34285"/>
    <lineage>
        <taxon>Eukaryota</taxon>
        <taxon>Viridiplantae</taxon>
        <taxon>Streptophyta</taxon>
        <taxon>Embryophyta</taxon>
        <taxon>Tracheophyta</taxon>
        <taxon>Spermatophyta</taxon>
        <taxon>Magnoliopsida</taxon>
        <taxon>eudicotyledons</taxon>
        <taxon>Gunneridae</taxon>
        <taxon>Pentapetalae</taxon>
        <taxon>rosids</taxon>
        <taxon>malvids</taxon>
        <taxon>Malvales</taxon>
        <taxon>Malvaceae</taxon>
        <taxon>Malvoideae</taxon>
        <taxon>Gossypium</taxon>
    </lineage>
</organism>
<proteinExistence type="predicted"/>
<comment type="caution">
    <text evidence="1">The sequence shown here is derived from an EMBL/GenBank/DDBJ whole genome shotgun (WGS) entry which is preliminary data.</text>
</comment>
<sequence length="44" mass="5367">MQKIFNSHIKQKLDIYEETEEEEPQSKRMQKIFNFILGQSSKKH</sequence>
<name>A0A7J9H2K7_9ROSI</name>
<keyword evidence="2" id="KW-1185">Reference proteome</keyword>
<evidence type="ECO:0000313" key="2">
    <source>
        <dbReference type="Proteomes" id="UP000593560"/>
    </source>
</evidence>
<dbReference type="Proteomes" id="UP000593560">
    <property type="component" value="Unassembled WGS sequence"/>
</dbReference>
<accession>A0A7J9H2K7</accession>
<gene>
    <name evidence="1" type="ORF">Gohar_014203</name>
</gene>
<dbReference type="EMBL" id="JABFAD010000007">
    <property type="protein sequence ID" value="MBA0804049.1"/>
    <property type="molecule type" value="Genomic_DNA"/>
</dbReference>
<reference evidence="1 2" key="1">
    <citation type="journal article" date="2019" name="Genome Biol. Evol.">
        <title>Insights into the evolution of the New World diploid cottons (Gossypium, subgenus Houzingenia) based on genome sequencing.</title>
        <authorList>
            <person name="Grover C.E."/>
            <person name="Arick M.A. 2nd"/>
            <person name="Thrash A."/>
            <person name="Conover J.L."/>
            <person name="Sanders W.S."/>
            <person name="Peterson D.G."/>
            <person name="Frelichowski J.E."/>
            <person name="Scheffler J.A."/>
            <person name="Scheffler B.E."/>
            <person name="Wendel J.F."/>
        </authorList>
    </citation>
    <scope>NUCLEOTIDE SEQUENCE [LARGE SCALE GENOMIC DNA]</scope>
    <source>
        <strain evidence="1">0</strain>
        <tissue evidence="1">Leaf</tissue>
    </source>
</reference>
<evidence type="ECO:0000313" key="1">
    <source>
        <dbReference type="EMBL" id="MBA0804049.1"/>
    </source>
</evidence>
<dbReference type="AlphaFoldDB" id="A0A7J9H2K7"/>